<dbReference type="Pfam" id="PF00440">
    <property type="entry name" value="TetR_N"/>
    <property type="match status" value="1"/>
</dbReference>
<dbReference type="InterPro" id="IPR011075">
    <property type="entry name" value="TetR_C"/>
</dbReference>
<sequence length="199" mass="22975">MKAIQERGQKTKQRIISVALNLFHKQGTNATSVDEILKQSDAGKSQFYYYFKNKDDLIHEVVQNFYQKLKEEKIPVNYDIYSWEDLEKLFQFFINFQKSIGCSRGCPIATIAYELTSDQELIRKDVHLIFEFICNAFERFFSGLAAKGQLKKGASPEEMAGLCFVVAQGGMLTSKVNKETIIFERSVKHLLAYLKLFKK</sequence>
<dbReference type="GO" id="GO:0003677">
    <property type="term" value="F:DNA binding"/>
    <property type="evidence" value="ECO:0007669"/>
    <property type="project" value="UniProtKB-KW"/>
</dbReference>
<accession>A0A3B1DI55</accession>
<dbReference type="Gene3D" id="1.10.357.10">
    <property type="entry name" value="Tetracycline Repressor, domain 2"/>
    <property type="match status" value="1"/>
</dbReference>
<dbReference type="SUPFAM" id="SSF46689">
    <property type="entry name" value="Homeodomain-like"/>
    <property type="match status" value="1"/>
</dbReference>
<dbReference type="InterPro" id="IPR001647">
    <property type="entry name" value="HTH_TetR"/>
</dbReference>
<protein>
    <submittedName>
        <fullName evidence="5">Transcriptional regulator, AcrR family</fullName>
    </submittedName>
</protein>
<dbReference type="InterPro" id="IPR036271">
    <property type="entry name" value="Tet_transcr_reg_TetR-rel_C_sf"/>
</dbReference>
<dbReference type="EMBL" id="UOGJ01000072">
    <property type="protein sequence ID" value="VAX35754.1"/>
    <property type="molecule type" value="Genomic_DNA"/>
</dbReference>
<evidence type="ECO:0000313" key="5">
    <source>
        <dbReference type="EMBL" id="VAX35754.1"/>
    </source>
</evidence>
<evidence type="ECO:0000256" key="2">
    <source>
        <dbReference type="ARBA" id="ARBA00023125"/>
    </source>
</evidence>
<proteinExistence type="predicted"/>
<keyword evidence="1" id="KW-0805">Transcription regulation</keyword>
<dbReference type="PROSITE" id="PS50977">
    <property type="entry name" value="HTH_TETR_2"/>
    <property type="match status" value="1"/>
</dbReference>
<dbReference type="PRINTS" id="PR00455">
    <property type="entry name" value="HTHTETR"/>
</dbReference>
<organism evidence="5">
    <name type="scientific">hydrothermal vent metagenome</name>
    <dbReference type="NCBI Taxonomy" id="652676"/>
    <lineage>
        <taxon>unclassified sequences</taxon>
        <taxon>metagenomes</taxon>
        <taxon>ecological metagenomes</taxon>
    </lineage>
</organism>
<dbReference type="AlphaFoldDB" id="A0A3B1DI55"/>
<evidence type="ECO:0000259" key="4">
    <source>
        <dbReference type="PROSITE" id="PS50977"/>
    </source>
</evidence>
<dbReference type="PANTHER" id="PTHR47506">
    <property type="entry name" value="TRANSCRIPTIONAL REGULATORY PROTEIN"/>
    <property type="match status" value="1"/>
</dbReference>
<gene>
    <name evidence="5" type="ORF">MNBD_UNCLBAC01-211</name>
</gene>
<evidence type="ECO:0000256" key="3">
    <source>
        <dbReference type="ARBA" id="ARBA00023163"/>
    </source>
</evidence>
<evidence type="ECO:0000256" key="1">
    <source>
        <dbReference type="ARBA" id="ARBA00023015"/>
    </source>
</evidence>
<keyword evidence="3" id="KW-0804">Transcription</keyword>
<dbReference type="Pfam" id="PF16925">
    <property type="entry name" value="TetR_C_13"/>
    <property type="match status" value="1"/>
</dbReference>
<reference evidence="5" key="1">
    <citation type="submission" date="2018-06" db="EMBL/GenBank/DDBJ databases">
        <authorList>
            <person name="Zhirakovskaya E."/>
        </authorList>
    </citation>
    <scope>NUCLEOTIDE SEQUENCE</scope>
</reference>
<feature type="domain" description="HTH tetR-type" evidence="4">
    <location>
        <begin position="9"/>
        <end position="69"/>
    </location>
</feature>
<dbReference type="PANTHER" id="PTHR47506:SF1">
    <property type="entry name" value="HTH-TYPE TRANSCRIPTIONAL REGULATOR YJDC"/>
    <property type="match status" value="1"/>
</dbReference>
<dbReference type="InterPro" id="IPR009057">
    <property type="entry name" value="Homeodomain-like_sf"/>
</dbReference>
<dbReference type="SUPFAM" id="SSF48498">
    <property type="entry name" value="Tetracyclin repressor-like, C-terminal domain"/>
    <property type="match status" value="1"/>
</dbReference>
<name>A0A3B1DI55_9ZZZZ</name>
<keyword evidence="2" id="KW-0238">DNA-binding</keyword>